<feature type="region of interest" description="Disordered" evidence="1">
    <location>
        <begin position="1"/>
        <end position="43"/>
    </location>
</feature>
<keyword evidence="3" id="KW-1185">Reference proteome</keyword>
<gene>
    <name evidence="2" type="ORF">Pmani_020040</name>
</gene>
<evidence type="ECO:0000313" key="2">
    <source>
        <dbReference type="EMBL" id="KAK4308255.1"/>
    </source>
</evidence>
<name>A0AAE1U6T6_9EUCA</name>
<dbReference type="EMBL" id="JAWZYT010001908">
    <property type="protein sequence ID" value="KAK4308255.1"/>
    <property type="molecule type" value="Genomic_DNA"/>
</dbReference>
<feature type="compositionally biased region" description="Basic and acidic residues" evidence="1">
    <location>
        <begin position="1"/>
        <end position="17"/>
    </location>
</feature>
<organism evidence="2 3">
    <name type="scientific">Petrolisthes manimaculis</name>
    <dbReference type="NCBI Taxonomy" id="1843537"/>
    <lineage>
        <taxon>Eukaryota</taxon>
        <taxon>Metazoa</taxon>
        <taxon>Ecdysozoa</taxon>
        <taxon>Arthropoda</taxon>
        <taxon>Crustacea</taxon>
        <taxon>Multicrustacea</taxon>
        <taxon>Malacostraca</taxon>
        <taxon>Eumalacostraca</taxon>
        <taxon>Eucarida</taxon>
        <taxon>Decapoda</taxon>
        <taxon>Pleocyemata</taxon>
        <taxon>Anomura</taxon>
        <taxon>Galatheoidea</taxon>
        <taxon>Porcellanidae</taxon>
        <taxon>Petrolisthes</taxon>
    </lineage>
</organism>
<sequence length="86" mass="9488">MKAGVEKKAVMEKETGVTKKARVRKKTGVGKKAGVRKKTGVGKKARVRKETVVCYVRVKTAEWMGECRTGLLEKRPPIIAADPPRP</sequence>
<protein>
    <submittedName>
        <fullName evidence="2">Uncharacterized protein</fullName>
    </submittedName>
</protein>
<comment type="caution">
    <text evidence="2">The sequence shown here is derived from an EMBL/GenBank/DDBJ whole genome shotgun (WGS) entry which is preliminary data.</text>
</comment>
<dbReference type="Proteomes" id="UP001292094">
    <property type="component" value="Unassembled WGS sequence"/>
</dbReference>
<evidence type="ECO:0000313" key="3">
    <source>
        <dbReference type="Proteomes" id="UP001292094"/>
    </source>
</evidence>
<dbReference type="AlphaFoldDB" id="A0AAE1U6T6"/>
<reference evidence="2" key="1">
    <citation type="submission" date="2023-11" db="EMBL/GenBank/DDBJ databases">
        <title>Genome assemblies of two species of porcelain crab, Petrolisthes cinctipes and Petrolisthes manimaculis (Anomura: Porcellanidae).</title>
        <authorList>
            <person name="Angst P."/>
        </authorList>
    </citation>
    <scope>NUCLEOTIDE SEQUENCE</scope>
    <source>
        <strain evidence="2">PB745_02</strain>
        <tissue evidence="2">Gill</tissue>
    </source>
</reference>
<feature type="compositionally biased region" description="Basic residues" evidence="1">
    <location>
        <begin position="19"/>
        <end position="43"/>
    </location>
</feature>
<accession>A0AAE1U6T6</accession>
<evidence type="ECO:0000256" key="1">
    <source>
        <dbReference type="SAM" id="MobiDB-lite"/>
    </source>
</evidence>
<proteinExistence type="predicted"/>